<keyword evidence="5" id="KW-0239">DNA-directed DNA polymerase</keyword>
<gene>
    <name evidence="9" type="primary">holA</name>
    <name evidence="9" type="ORF">LWF01_09050</name>
</gene>
<dbReference type="RefSeq" id="WP_349640688.1">
    <property type="nucleotide sequence ID" value="NZ_CP090958.1"/>
</dbReference>
<dbReference type="InterPro" id="IPR008921">
    <property type="entry name" value="DNA_pol3_clamp-load_cplx_C"/>
</dbReference>
<dbReference type="EC" id="2.7.7.7" evidence="1"/>
<keyword evidence="10" id="KW-1185">Reference proteome</keyword>
<comment type="similarity">
    <text evidence="6">Belongs to the DNA polymerase HolA subunit family.</text>
</comment>
<dbReference type="GO" id="GO:0003887">
    <property type="term" value="F:DNA-directed DNA polymerase activity"/>
    <property type="evidence" value="ECO:0007669"/>
    <property type="project" value="UniProtKB-EC"/>
</dbReference>
<protein>
    <recommendedName>
        <fullName evidence="1">DNA-directed DNA polymerase</fullName>
        <ecNumber evidence="1">2.7.7.7</ecNumber>
    </recommendedName>
</protein>
<evidence type="ECO:0000256" key="1">
    <source>
        <dbReference type="ARBA" id="ARBA00012417"/>
    </source>
</evidence>
<evidence type="ECO:0000256" key="2">
    <source>
        <dbReference type="ARBA" id="ARBA00022679"/>
    </source>
</evidence>
<dbReference type="InterPro" id="IPR027417">
    <property type="entry name" value="P-loop_NTPase"/>
</dbReference>
<evidence type="ECO:0000256" key="7">
    <source>
        <dbReference type="ARBA" id="ARBA00049244"/>
    </source>
</evidence>
<dbReference type="InterPro" id="IPR048466">
    <property type="entry name" value="DNA_pol3_delta-like_C"/>
</dbReference>
<evidence type="ECO:0000256" key="6">
    <source>
        <dbReference type="ARBA" id="ARBA00034754"/>
    </source>
</evidence>
<dbReference type="SUPFAM" id="SSF52540">
    <property type="entry name" value="P-loop containing nucleoside triphosphate hydrolases"/>
    <property type="match status" value="1"/>
</dbReference>
<name>A0ABY8R0C1_9MICO</name>
<feature type="domain" description="DNA polymerase III delta subunit-like C-terminal" evidence="8">
    <location>
        <begin position="217"/>
        <end position="328"/>
    </location>
</feature>
<proteinExistence type="inferred from homology"/>
<dbReference type="Gene3D" id="1.20.272.10">
    <property type="match status" value="1"/>
</dbReference>
<evidence type="ECO:0000256" key="5">
    <source>
        <dbReference type="ARBA" id="ARBA00022932"/>
    </source>
</evidence>
<keyword evidence="3 9" id="KW-0548">Nucleotidyltransferase</keyword>
<comment type="catalytic activity">
    <reaction evidence="7">
        <text>DNA(n) + a 2'-deoxyribonucleoside 5'-triphosphate = DNA(n+1) + diphosphate</text>
        <dbReference type="Rhea" id="RHEA:22508"/>
        <dbReference type="Rhea" id="RHEA-COMP:17339"/>
        <dbReference type="Rhea" id="RHEA-COMP:17340"/>
        <dbReference type="ChEBI" id="CHEBI:33019"/>
        <dbReference type="ChEBI" id="CHEBI:61560"/>
        <dbReference type="ChEBI" id="CHEBI:173112"/>
        <dbReference type="EC" id="2.7.7.7"/>
    </reaction>
</comment>
<sequence>MATRERPTAKNKTNLVSWHEAEPAPVVLITGAEEVIVDRAAGLLVQKAHEADPALEVTEIDAASYDAGQLATLTSPSLFGERKLLIASGVEATNDAFLKDAIDYLGDIQSDVIFLFRHSGGVRGKRLLDAIKASGAPVIEATPIKKDSERNDFATGEFRRAKRRITPAALRALIDAVGADLRELASGCQQLISDTEGTIDLEHVELYYGGRVEVTGFKVADAAAAGQTGQALNLLRHAIATGSDPVPLVAAVAMKLRGMAKVSAVGRGNPATVAKEVGMAPWQVDRARRDLSRWSPDALAEAIMAVADADEAVKGGGRDPIYAVEKMIGVVASAAKRRN</sequence>
<dbReference type="Pfam" id="PF21694">
    <property type="entry name" value="DNA_pol3_delta_C"/>
    <property type="match status" value="1"/>
</dbReference>
<dbReference type="PANTHER" id="PTHR34388:SF1">
    <property type="entry name" value="DNA POLYMERASE III SUBUNIT DELTA"/>
    <property type="match status" value="1"/>
</dbReference>
<evidence type="ECO:0000259" key="8">
    <source>
        <dbReference type="Pfam" id="PF21694"/>
    </source>
</evidence>
<dbReference type="NCBIfam" id="TIGR01128">
    <property type="entry name" value="holA"/>
    <property type="match status" value="1"/>
</dbReference>
<organism evidence="9 10">
    <name type="scientific">Saxibacter everestensis</name>
    <dbReference type="NCBI Taxonomy" id="2909229"/>
    <lineage>
        <taxon>Bacteria</taxon>
        <taxon>Bacillati</taxon>
        <taxon>Actinomycetota</taxon>
        <taxon>Actinomycetes</taxon>
        <taxon>Micrococcales</taxon>
        <taxon>Brevibacteriaceae</taxon>
        <taxon>Saxibacter</taxon>
    </lineage>
</organism>
<keyword evidence="2 9" id="KW-0808">Transferase</keyword>
<dbReference type="PANTHER" id="PTHR34388">
    <property type="entry name" value="DNA POLYMERASE III SUBUNIT DELTA"/>
    <property type="match status" value="1"/>
</dbReference>
<dbReference type="InterPro" id="IPR005790">
    <property type="entry name" value="DNA_polIII_delta"/>
</dbReference>
<evidence type="ECO:0000256" key="3">
    <source>
        <dbReference type="ARBA" id="ARBA00022695"/>
    </source>
</evidence>
<evidence type="ECO:0000256" key="4">
    <source>
        <dbReference type="ARBA" id="ARBA00022705"/>
    </source>
</evidence>
<reference evidence="9 10" key="1">
    <citation type="submission" date="2023-05" db="EMBL/GenBank/DDBJ databases">
        <title>Lithophilousrod everest ZFBP1038 complete genpme.</title>
        <authorList>
            <person name="Tian M."/>
        </authorList>
    </citation>
    <scope>NUCLEOTIDE SEQUENCE [LARGE SCALE GENOMIC DNA]</scope>
    <source>
        <strain evidence="9 10">ZFBP1038</strain>
    </source>
</reference>
<dbReference type="Gene3D" id="3.40.50.300">
    <property type="entry name" value="P-loop containing nucleotide triphosphate hydrolases"/>
    <property type="match status" value="1"/>
</dbReference>
<dbReference type="Proteomes" id="UP001209083">
    <property type="component" value="Chromosome"/>
</dbReference>
<evidence type="ECO:0000313" key="9">
    <source>
        <dbReference type="EMBL" id="WGW13865.1"/>
    </source>
</evidence>
<accession>A0ABY8R0C1</accession>
<keyword evidence="4" id="KW-0235">DNA replication</keyword>
<evidence type="ECO:0000313" key="10">
    <source>
        <dbReference type="Proteomes" id="UP001209083"/>
    </source>
</evidence>
<dbReference type="EMBL" id="CP090958">
    <property type="protein sequence ID" value="WGW13865.1"/>
    <property type="molecule type" value="Genomic_DNA"/>
</dbReference>
<dbReference type="SUPFAM" id="SSF48019">
    <property type="entry name" value="post-AAA+ oligomerization domain-like"/>
    <property type="match status" value="1"/>
</dbReference>